<sequence length="126" mass="14251">MLEFIYLYFFILIVQFSNHVNAITCSANKCFDVKISSCNDILPNYTGVNTQGICVSDRENSIIQYCAKNSNLICMNSSKTMCILLNSNPNDAFIGSYMDNNQNFICIQQTDIQLKSINPSSKDNYN</sequence>
<dbReference type="RefSeq" id="XP_012654965.1">
    <property type="nucleotide sequence ID" value="XM_012799511.1"/>
</dbReference>
<protein>
    <recommendedName>
        <fullName evidence="4">Transmembrane protein</fullName>
    </recommendedName>
</protein>
<dbReference type="InParanoid" id="W7X071"/>
<evidence type="ECO:0000313" key="2">
    <source>
        <dbReference type="EMBL" id="EWS72500.1"/>
    </source>
</evidence>
<dbReference type="GeneID" id="24442493"/>
<dbReference type="KEGG" id="tet:TTHERM_001619819"/>
<gene>
    <name evidence="2" type="ORF">TTHERM_001619819</name>
</gene>
<dbReference type="AlphaFoldDB" id="W7X071"/>
<dbReference type="Proteomes" id="UP000009168">
    <property type="component" value="Unassembled WGS sequence"/>
</dbReference>
<accession>W7X071</accession>
<reference evidence="3" key="1">
    <citation type="journal article" date="2006" name="PLoS Biol.">
        <title>Macronuclear genome sequence of the ciliate Tetrahymena thermophila, a model eukaryote.</title>
        <authorList>
            <person name="Eisen J.A."/>
            <person name="Coyne R.S."/>
            <person name="Wu M."/>
            <person name="Wu D."/>
            <person name="Thiagarajan M."/>
            <person name="Wortman J.R."/>
            <person name="Badger J.H."/>
            <person name="Ren Q."/>
            <person name="Amedeo P."/>
            <person name="Jones K.M."/>
            <person name="Tallon L.J."/>
            <person name="Delcher A.L."/>
            <person name="Salzberg S.L."/>
            <person name="Silva J.C."/>
            <person name="Haas B.J."/>
            <person name="Majoros W.H."/>
            <person name="Farzad M."/>
            <person name="Carlton J.M."/>
            <person name="Smith R.K. Jr."/>
            <person name="Garg J."/>
            <person name="Pearlman R.E."/>
            <person name="Karrer K.M."/>
            <person name="Sun L."/>
            <person name="Manning G."/>
            <person name="Elde N.C."/>
            <person name="Turkewitz A.P."/>
            <person name="Asai D.J."/>
            <person name="Wilkes D.E."/>
            <person name="Wang Y."/>
            <person name="Cai H."/>
            <person name="Collins K."/>
            <person name="Stewart B.A."/>
            <person name="Lee S.R."/>
            <person name="Wilamowska K."/>
            <person name="Weinberg Z."/>
            <person name="Ruzzo W.L."/>
            <person name="Wloga D."/>
            <person name="Gaertig J."/>
            <person name="Frankel J."/>
            <person name="Tsao C.-C."/>
            <person name="Gorovsky M.A."/>
            <person name="Keeling P.J."/>
            <person name="Waller R.F."/>
            <person name="Patron N.J."/>
            <person name="Cherry J.M."/>
            <person name="Stover N.A."/>
            <person name="Krieger C.J."/>
            <person name="del Toro C."/>
            <person name="Ryder H.F."/>
            <person name="Williamson S.C."/>
            <person name="Barbeau R.A."/>
            <person name="Hamilton E.P."/>
            <person name="Orias E."/>
        </authorList>
    </citation>
    <scope>NUCLEOTIDE SEQUENCE [LARGE SCALE GENOMIC DNA]</scope>
    <source>
        <strain evidence="3">SB210</strain>
    </source>
</reference>
<dbReference type="EMBL" id="GG662525">
    <property type="protein sequence ID" value="EWS72500.1"/>
    <property type="molecule type" value="Genomic_DNA"/>
</dbReference>
<evidence type="ECO:0000313" key="3">
    <source>
        <dbReference type="Proteomes" id="UP000009168"/>
    </source>
</evidence>
<keyword evidence="1" id="KW-0732">Signal</keyword>
<keyword evidence="3" id="KW-1185">Reference proteome</keyword>
<organism evidence="2 3">
    <name type="scientific">Tetrahymena thermophila (strain SB210)</name>
    <dbReference type="NCBI Taxonomy" id="312017"/>
    <lineage>
        <taxon>Eukaryota</taxon>
        <taxon>Sar</taxon>
        <taxon>Alveolata</taxon>
        <taxon>Ciliophora</taxon>
        <taxon>Intramacronucleata</taxon>
        <taxon>Oligohymenophorea</taxon>
        <taxon>Hymenostomatida</taxon>
        <taxon>Tetrahymenina</taxon>
        <taxon>Tetrahymenidae</taxon>
        <taxon>Tetrahymena</taxon>
    </lineage>
</organism>
<evidence type="ECO:0008006" key="4">
    <source>
        <dbReference type="Google" id="ProtNLM"/>
    </source>
</evidence>
<feature type="signal peptide" evidence="1">
    <location>
        <begin position="1"/>
        <end position="22"/>
    </location>
</feature>
<proteinExistence type="predicted"/>
<evidence type="ECO:0000256" key="1">
    <source>
        <dbReference type="SAM" id="SignalP"/>
    </source>
</evidence>
<name>W7X071_TETTS</name>
<feature type="chain" id="PRO_5004906252" description="Transmembrane protein" evidence="1">
    <location>
        <begin position="23"/>
        <end position="126"/>
    </location>
</feature>